<evidence type="ECO:0000313" key="4">
    <source>
        <dbReference type="EMBL" id="MFC3051581.1"/>
    </source>
</evidence>
<dbReference type="Gene3D" id="3.40.630.30">
    <property type="match status" value="1"/>
</dbReference>
<dbReference type="Pfam" id="PF00583">
    <property type="entry name" value="Acetyltransf_1"/>
    <property type="match status" value="1"/>
</dbReference>
<dbReference type="Proteomes" id="UP001595444">
    <property type="component" value="Unassembled WGS sequence"/>
</dbReference>
<organism evidence="4 5">
    <name type="scientific">Kordiimonas pumila</name>
    <dbReference type="NCBI Taxonomy" id="2161677"/>
    <lineage>
        <taxon>Bacteria</taxon>
        <taxon>Pseudomonadati</taxon>
        <taxon>Pseudomonadota</taxon>
        <taxon>Alphaproteobacteria</taxon>
        <taxon>Kordiimonadales</taxon>
        <taxon>Kordiimonadaceae</taxon>
        <taxon>Kordiimonas</taxon>
    </lineage>
</organism>
<comment type="caution">
    <text evidence="4">The sequence shown here is derived from an EMBL/GenBank/DDBJ whole genome shotgun (WGS) entry which is preliminary data.</text>
</comment>
<protein>
    <submittedName>
        <fullName evidence="4">GNAT family N-acetyltransferase</fullName>
        <ecNumber evidence="4">2.3.-.-</ecNumber>
    </submittedName>
</protein>
<dbReference type="RefSeq" id="WP_194215060.1">
    <property type="nucleotide sequence ID" value="NZ_CP061205.1"/>
</dbReference>
<dbReference type="GO" id="GO:0016746">
    <property type="term" value="F:acyltransferase activity"/>
    <property type="evidence" value="ECO:0007669"/>
    <property type="project" value="UniProtKB-KW"/>
</dbReference>
<dbReference type="PANTHER" id="PTHR10545">
    <property type="entry name" value="DIAMINE N-ACETYLTRANSFERASE"/>
    <property type="match status" value="1"/>
</dbReference>
<accession>A0ABV7D436</accession>
<dbReference type="EMBL" id="JBHRSL010000004">
    <property type="protein sequence ID" value="MFC3051581.1"/>
    <property type="molecule type" value="Genomic_DNA"/>
</dbReference>
<gene>
    <name evidence="4" type="ORF">ACFOKA_06685</name>
</gene>
<name>A0ABV7D436_9PROT</name>
<dbReference type="InterPro" id="IPR051016">
    <property type="entry name" value="Diverse_Substrate_AcTransf"/>
</dbReference>
<feature type="domain" description="N-acetyltransferase" evidence="3">
    <location>
        <begin position="3"/>
        <end position="157"/>
    </location>
</feature>
<dbReference type="InterPro" id="IPR000182">
    <property type="entry name" value="GNAT_dom"/>
</dbReference>
<dbReference type="InterPro" id="IPR016181">
    <property type="entry name" value="Acyl_CoA_acyltransferase"/>
</dbReference>
<evidence type="ECO:0000256" key="1">
    <source>
        <dbReference type="ARBA" id="ARBA00022679"/>
    </source>
</evidence>
<evidence type="ECO:0000259" key="3">
    <source>
        <dbReference type="PROSITE" id="PS51186"/>
    </source>
</evidence>
<keyword evidence="5" id="KW-1185">Reference proteome</keyword>
<sequence>MTLEIQQATAEDVGVIQQMLVELACALGKPGGYKGTPESLLKYGFSNKPAFEVMLAYSQGMPVGLVLYFFEFSTWRSKPGIYVQDLYVADSARGLGVGRRLTAAAIQRAAAQGATYMRLSVHASNREAAAFYKAVGFTEAADECMMVLEGPAFTEFG</sequence>
<dbReference type="PROSITE" id="PS51186">
    <property type="entry name" value="GNAT"/>
    <property type="match status" value="1"/>
</dbReference>
<reference evidence="5" key="1">
    <citation type="journal article" date="2019" name="Int. J. Syst. Evol. Microbiol.">
        <title>The Global Catalogue of Microorganisms (GCM) 10K type strain sequencing project: providing services to taxonomists for standard genome sequencing and annotation.</title>
        <authorList>
            <consortium name="The Broad Institute Genomics Platform"/>
            <consortium name="The Broad Institute Genome Sequencing Center for Infectious Disease"/>
            <person name="Wu L."/>
            <person name="Ma J."/>
        </authorList>
    </citation>
    <scope>NUCLEOTIDE SEQUENCE [LARGE SCALE GENOMIC DNA]</scope>
    <source>
        <strain evidence="5">KCTC 62164</strain>
    </source>
</reference>
<dbReference type="CDD" id="cd04301">
    <property type="entry name" value="NAT_SF"/>
    <property type="match status" value="1"/>
</dbReference>
<dbReference type="EC" id="2.3.-.-" evidence="4"/>
<dbReference type="SUPFAM" id="SSF55729">
    <property type="entry name" value="Acyl-CoA N-acyltransferases (Nat)"/>
    <property type="match status" value="1"/>
</dbReference>
<evidence type="ECO:0000256" key="2">
    <source>
        <dbReference type="ARBA" id="ARBA00023315"/>
    </source>
</evidence>
<keyword evidence="1 4" id="KW-0808">Transferase</keyword>
<proteinExistence type="predicted"/>
<keyword evidence="2 4" id="KW-0012">Acyltransferase</keyword>
<dbReference type="PANTHER" id="PTHR10545:SF29">
    <property type="entry name" value="GH14572P-RELATED"/>
    <property type="match status" value="1"/>
</dbReference>
<evidence type="ECO:0000313" key="5">
    <source>
        <dbReference type="Proteomes" id="UP001595444"/>
    </source>
</evidence>